<dbReference type="Gene3D" id="1.20.120.980">
    <property type="entry name" value="Serine carboxypeptidase S28, SKS domain"/>
    <property type="match status" value="1"/>
</dbReference>
<dbReference type="GO" id="GO:0006508">
    <property type="term" value="P:proteolysis"/>
    <property type="evidence" value="ECO:0007669"/>
    <property type="project" value="UniProtKB-KW"/>
</dbReference>
<dbReference type="InterPro" id="IPR029058">
    <property type="entry name" value="AB_hydrolase_fold"/>
</dbReference>
<dbReference type="GO" id="GO:0070008">
    <property type="term" value="F:serine-type exopeptidase activity"/>
    <property type="evidence" value="ECO:0007669"/>
    <property type="project" value="InterPro"/>
</dbReference>
<dbReference type="Gene3D" id="3.40.50.1820">
    <property type="entry name" value="alpha/beta hydrolase"/>
    <property type="match status" value="1"/>
</dbReference>
<accession>A0A067BY36</accession>
<evidence type="ECO:0000256" key="2">
    <source>
        <dbReference type="ARBA" id="ARBA00022670"/>
    </source>
</evidence>
<dbReference type="Pfam" id="PF05577">
    <property type="entry name" value="Peptidase_S28"/>
    <property type="match status" value="1"/>
</dbReference>
<dbReference type="AlphaFoldDB" id="A0A067BY36"/>
<protein>
    <submittedName>
        <fullName evidence="6">Uncharacterized protein</fullName>
    </submittedName>
</protein>
<dbReference type="InterPro" id="IPR008758">
    <property type="entry name" value="Peptidase_S28"/>
</dbReference>
<dbReference type="PANTHER" id="PTHR11010:SF117">
    <property type="entry name" value="SERINE PROTEASE 16"/>
    <property type="match status" value="1"/>
</dbReference>
<organism evidence="6 7">
    <name type="scientific">Saprolegnia parasitica (strain CBS 223.65)</name>
    <dbReference type="NCBI Taxonomy" id="695850"/>
    <lineage>
        <taxon>Eukaryota</taxon>
        <taxon>Sar</taxon>
        <taxon>Stramenopiles</taxon>
        <taxon>Oomycota</taxon>
        <taxon>Saprolegniomycetes</taxon>
        <taxon>Saprolegniales</taxon>
        <taxon>Saprolegniaceae</taxon>
        <taxon>Saprolegnia</taxon>
    </lineage>
</organism>
<dbReference type="Proteomes" id="UP000030745">
    <property type="component" value="Unassembled WGS sequence"/>
</dbReference>
<evidence type="ECO:0000313" key="6">
    <source>
        <dbReference type="EMBL" id="KDO19211.1"/>
    </source>
</evidence>
<evidence type="ECO:0000313" key="7">
    <source>
        <dbReference type="Proteomes" id="UP000030745"/>
    </source>
</evidence>
<dbReference type="GO" id="GO:0008239">
    <property type="term" value="F:dipeptidyl-peptidase activity"/>
    <property type="evidence" value="ECO:0007669"/>
    <property type="project" value="TreeGrafter"/>
</dbReference>
<dbReference type="VEuPathDB" id="FungiDB:SPRG_15654"/>
<dbReference type="RefSeq" id="XP_012210077.1">
    <property type="nucleotide sequence ID" value="XM_012354687.1"/>
</dbReference>
<dbReference type="OMA" id="YHVNDAY"/>
<dbReference type="SUPFAM" id="SSF53474">
    <property type="entry name" value="alpha/beta-Hydrolases"/>
    <property type="match status" value="1"/>
</dbReference>
<evidence type="ECO:0000256" key="3">
    <source>
        <dbReference type="ARBA" id="ARBA00022729"/>
    </source>
</evidence>
<keyword evidence="3" id="KW-0732">Signal</keyword>
<keyword evidence="4" id="KW-0378">Hydrolase</keyword>
<evidence type="ECO:0000256" key="1">
    <source>
        <dbReference type="ARBA" id="ARBA00011079"/>
    </source>
</evidence>
<dbReference type="GeneID" id="24137363"/>
<name>A0A067BY36_SAPPC</name>
<evidence type="ECO:0000256" key="4">
    <source>
        <dbReference type="ARBA" id="ARBA00022801"/>
    </source>
</evidence>
<dbReference type="InterPro" id="IPR042269">
    <property type="entry name" value="Ser_carbopepase_S28_SKS"/>
</dbReference>
<comment type="similarity">
    <text evidence="1">Belongs to the peptidase S28 family.</text>
</comment>
<reference evidence="6 7" key="1">
    <citation type="journal article" date="2013" name="PLoS Genet.">
        <title>Distinctive expansion of potential virulence genes in the genome of the oomycete fish pathogen Saprolegnia parasitica.</title>
        <authorList>
            <person name="Jiang R.H."/>
            <person name="de Bruijn I."/>
            <person name="Haas B.J."/>
            <person name="Belmonte R."/>
            <person name="Lobach L."/>
            <person name="Christie J."/>
            <person name="van den Ackerveken G."/>
            <person name="Bottin A."/>
            <person name="Bulone V."/>
            <person name="Diaz-Moreno S.M."/>
            <person name="Dumas B."/>
            <person name="Fan L."/>
            <person name="Gaulin E."/>
            <person name="Govers F."/>
            <person name="Grenville-Briggs L.J."/>
            <person name="Horner N.R."/>
            <person name="Levin J.Z."/>
            <person name="Mammella M."/>
            <person name="Meijer H.J."/>
            <person name="Morris P."/>
            <person name="Nusbaum C."/>
            <person name="Oome S."/>
            <person name="Phillips A.J."/>
            <person name="van Rooyen D."/>
            <person name="Rzeszutek E."/>
            <person name="Saraiva M."/>
            <person name="Secombes C.J."/>
            <person name="Seidl M.F."/>
            <person name="Snel B."/>
            <person name="Stassen J.H."/>
            <person name="Sykes S."/>
            <person name="Tripathy S."/>
            <person name="van den Berg H."/>
            <person name="Vega-Arreguin J.C."/>
            <person name="Wawra S."/>
            <person name="Young S.K."/>
            <person name="Zeng Q."/>
            <person name="Dieguez-Uribeondo J."/>
            <person name="Russ C."/>
            <person name="Tyler B.M."/>
            <person name="van West P."/>
        </authorList>
    </citation>
    <scope>NUCLEOTIDE SEQUENCE [LARGE SCALE GENOMIC DNA]</scope>
    <source>
        <strain evidence="6 7">CBS 223.65</strain>
    </source>
</reference>
<keyword evidence="2" id="KW-0645">Protease</keyword>
<dbReference type="PANTHER" id="PTHR11010">
    <property type="entry name" value="PROTEASE S28 PRO-X CARBOXYPEPTIDASE-RELATED"/>
    <property type="match status" value="1"/>
</dbReference>
<dbReference type="EMBL" id="KK583364">
    <property type="protein sequence ID" value="KDO19211.1"/>
    <property type="molecule type" value="Genomic_DNA"/>
</dbReference>
<evidence type="ECO:0000256" key="5">
    <source>
        <dbReference type="ARBA" id="ARBA00023180"/>
    </source>
</evidence>
<dbReference type="KEGG" id="spar:SPRG_15654"/>
<keyword evidence="7" id="KW-1185">Reference proteome</keyword>
<sequence length="495" mass="54079">MSIGAELAIEPANRVGYLCPLFVKENTILKNLQKFERNNHLEDTAAPLPDQWFEKQVLDHTHDKCGAPTYWKQRYHVNDAYYKGAGSPVFLYIHGENVATPGYITSTGMYIVAAAKKYGALLVALEHRFYGKSQPTSGMSTANLAFHTSDQALADLATFQDYFAANRSIPASSPWVAFGGSYPGMLAAWAKFKFPTRFAGSIASSAPIDIKADFHEYMSVVARGLNTLGGDACTNTLAEGLKQFHALVASDQPDDVATLQKLFNPCSPMKTDLDKMDIEANIMGAYQNLAQSNDHLPYGLKAACADLTAANGLSALEKVAKINARSFSATNNCTGSNYQADWVDVISGTTTDTVGIYRQWTWQTCNEFGFGQTAAKSTGPFSELKYVTADRVYYQMRKDVFGITDADARIAAKRADFHGLDIDVGNVIWSGGTIDPWSALDYHNQTQPKNPTSKVVFIEDTSHCGDMNAPSKDDLPSLVWAHQQIDAAIAGFISK</sequence>
<dbReference type="OrthoDB" id="59394at2759"/>
<proteinExistence type="inferred from homology"/>
<keyword evidence="5" id="KW-0325">Glycoprotein</keyword>
<gene>
    <name evidence="6" type="ORF">SPRG_15654</name>
</gene>